<dbReference type="EMBL" id="WPAF01000003">
    <property type="protein sequence ID" value="KAF0134950.1"/>
    <property type="molecule type" value="Genomic_DNA"/>
</dbReference>
<accession>A0A833L4R4</accession>
<evidence type="ECO:0000313" key="3">
    <source>
        <dbReference type="Proteomes" id="UP000488506"/>
    </source>
</evidence>
<comment type="caution">
    <text evidence="2">The sequence shown here is derived from an EMBL/GenBank/DDBJ whole genome shotgun (WGS) entry which is preliminary data.</text>
</comment>
<gene>
    <name evidence="2" type="ORF">FD145_331</name>
</gene>
<evidence type="ECO:0000256" key="1">
    <source>
        <dbReference type="SAM" id="Coils"/>
    </source>
</evidence>
<proteinExistence type="predicted"/>
<reference evidence="2 3" key="1">
    <citation type="submission" date="2019-12" db="EMBL/GenBank/DDBJ databases">
        <authorList>
            <person name="Wolfe R."/>
            <person name="Danczak R."/>
            <person name="Wilkins M."/>
        </authorList>
    </citation>
    <scope>NUCLEOTIDE SEQUENCE [LARGE SCALE GENOMIC DNA]</scope>
    <source>
        <strain evidence="2">X2_MaxBin.013</strain>
    </source>
</reference>
<evidence type="ECO:0000313" key="2">
    <source>
        <dbReference type="EMBL" id="KAF0134950.1"/>
    </source>
</evidence>
<sequence>MSSIKIPQSNSPIYVSQNKTRGLEWHGVNWLREWKKPDLNTQQRIDLIRGQRRLLAVRVVDILQNTTKLSNEVRTKLIGQITEIVDDKDMDGYFDVSFQELNGVLNKAGINIDENKLRETMLNGKHGLVRYFNDAGYRRGYLYANTEVLEIIAKHGKFWQKECKSADEDFIDEEKEAQKAKTEPVCNYSQFQKNFDRTNAASLLIEASAEKARPLQLLLGNNGNSYFIRAALAIFSQAGLEMDRAYDLEHVSAVLRNVADDPQRLSAFLKYYFKYFYHHPVTAGIRNDYLSSAKNLAEATQLLKALSRAAVSDRPLREGAIRISCGDYACIAGMLLKSIGYETKYSGVYFVYPTGPFKIIGHGVLFAFKRGEKEGEKDRLFVVSNDSAYFIPVKITGKNMQIIARRATRLIIRDMMGENKIIVIPQIFLTDSINDIPRNFDKNVINIYLYAFYARLVHKLDNAEQLIANLPMNNPNRDAILQKAKKTIKNIEKKMAILQKVAGKLRRKSFSFSDGGVYSSGNVARDIASIKRRVKALKYNIRQKEVLSEHIGIMTRDAKAILGQPNTAAEKLNEQLKSLVKK</sequence>
<feature type="coiled-coil region" evidence="1">
    <location>
        <begin position="481"/>
        <end position="508"/>
    </location>
</feature>
<name>A0A833L4R4_UNCSA</name>
<dbReference type="AlphaFoldDB" id="A0A833L4R4"/>
<keyword evidence="1" id="KW-0175">Coiled coil</keyword>
<dbReference type="Proteomes" id="UP000488506">
    <property type="component" value="Unassembled WGS sequence"/>
</dbReference>
<organism evidence="2 3">
    <name type="scientific">Candidatus Saganbacteria bacterium</name>
    <dbReference type="NCBI Taxonomy" id="2575572"/>
    <lineage>
        <taxon>Bacteria</taxon>
        <taxon>Bacillati</taxon>
        <taxon>Saganbacteria</taxon>
    </lineage>
</organism>
<protein>
    <submittedName>
        <fullName evidence="2">Uncharacterized protein</fullName>
    </submittedName>
</protein>